<dbReference type="EMBL" id="VIGC01000002">
    <property type="protein sequence ID" value="TQE97653.1"/>
    <property type="molecule type" value="Genomic_DNA"/>
</dbReference>
<dbReference type="GO" id="GO:0046872">
    <property type="term" value="F:metal ion binding"/>
    <property type="evidence" value="ECO:0007669"/>
    <property type="project" value="UniProtKB-KW"/>
</dbReference>
<dbReference type="CDD" id="cd00487">
    <property type="entry name" value="Pep_deformylase"/>
    <property type="match status" value="1"/>
</dbReference>
<comment type="caution">
    <text evidence="3">The sequence shown here is derived from an EMBL/GenBank/DDBJ whole genome shotgun (WGS) entry which is preliminary data.</text>
</comment>
<dbReference type="EC" id="3.5.1.88" evidence="2"/>
<keyword evidence="2 3" id="KW-0378">Hydrolase</keyword>
<dbReference type="PIRSF" id="PIRSF004749">
    <property type="entry name" value="Pep_def"/>
    <property type="match status" value="1"/>
</dbReference>
<evidence type="ECO:0000256" key="2">
    <source>
        <dbReference type="HAMAP-Rule" id="MF_00163"/>
    </source>
</evidence>
<feature type="binding site" evidence="2">
    <location>
        <position position="146"/>
    </location>
    <ligand>
        <name>Fe cation</name>
        <dbReference type="ChEBI" id="CHEBI:24875"/>
    </ligand>
</feature>
<dbReference type="AlphaFoldDB" id="A0A540VNC8"/>
<dbReference type="GO" id="GO:0042586">
    <property type="term" value="F:peptide deformylase activity"/>
    <property type="evidence" value="ECO:0007669"/>
    <property type="project" value="UniProtKB-UniRule"/>
</dbReference>
<keyword evidence="2" id="KW-0648">Protein biosynthesis</keyword>
<dbReference type="HAMAP" id="MF_00163">
    <property type="entry name" value="Pep_deformylase"/>
    <property type="match status" value="1"/>
</dbReference>
<proteinExistence type="inferred from homology"/>
<feature type="binding site" evidence="2">
    <location>
        <position position="142"/>
    </location>
    <ligand>
        <name>Fe cation</name>
        <dbReference type="ChEBI" id="CHEBI:24875"/>
    </ligand>
</feature>
<name>A0A540VNC8_9CHLR</name>
<dbReference type="GO" id="GO:0006412">
    <property type="term" value="P:translation"/>
    <property type="evidence" value="ECO:0007669"/>
    <property type="project" value="UniProtKB-UniRule"/>
</dbReference>
<comment type="catalytic activity">
    <reaction evidence="2">
        <text>N-terminal N-formyl-L-methionyl-[peptide] + H2O = N-terminal L-methionyl-[peptide] + formate</text>
        <dbReference type="Rhea" id="RHEA:24420"/>
        <dbReference type="Rhea" id="RHEA-COMP:10639"/>
        <dbReference type="Rhea" id="RHEA-COMP:10640"/>
        <dbReference type="ChEBI" id="CHEBI:15377"/>
        <dbReference type="ChEBI" id="CHEBI:15740"/>
        <dbReference type="ChEBI" id="CHEBI:49298"/>
        <dbReference type="ChEBI" id="CHEBI:64731"/>
        <dbReference type="EC" id="3.5.1.88"/>
    </reaction>
</comment>
<dbReference type="RefSeq" id="WP_141608380.1">
    <property type="nucleotide sequence ID" value="NZ_VIGC02000002.1"/>
</dbReference>
<comment type="similarity">
    <text evidence="1 2">Belongs to the polypeptide deformylase family.</text>
</comment>
<organism evidence="3 4">
    <name type="scientific">Litorilinea aerophila</name>
    <dbReference type="NCBI Taxonomy" id="1204385"/>
    <lineage>
        <taxon>Bacteria</taxon>
        <taxon>Bacillati</taxon>
        <taxon>Chloroflexota</taxon>
        <taxon>Caldilineae</taxon>
        <taxon>Caldilineales</taxon>
        <taxon>Caldilineaceae</taxon>
        <taxon>Litorilinea</taxon>
    </lineage>
</organism>
<evidence type="ECO:0000313" key="4">
    <source>
        <dbReference type="Proteomes" id="UP000317371"/>
    </source>
</evidence>
<feature type="active site" evidence="2">
    <location>
        <position position="143"/>
    </location>
</feature>
<gene>
    <name evidence="2 3" type="primary">def</name>
    <name evidence="3" type="ORF">FKZ61_01925</name>
</gene>
<dbReference type="PANTHER" id="PTHR10458:SF22">
    <property type="entry name" value="PEPTIDE DEFORMYLASE"/>
    <property type="match status" value="1"/>
</dbReference>
<dbReference type="Gene3D" id="3.90.45.10">
    <property type="entry name" value="Peptide deformylase"/>
    <property type="match status" value="1"/>
</dbReference>
<keyword evidence="2" id="KW-0408">Iron</keyword>
<keyword evidence="2" id="KW-0479">Metal-binding</keyword>
<evidence type="ECO:0000256" key="1">
    <source>
        <dbReference type="ARBA" id="ARBA00010759"/>
    </source>
</evidence>
<dbReference type="PANTHER" id="PTHR10458">
    <property type="entry name" value="PEPTIDE DEFORMYLASE"/>
    <property type="match status" value="1"/>
</dbReference>
<evidence type="ECO:0000313" key="3">
    <source>
        <dbReference type="EMBL" id="TQE97653.1"/>
    </source>
</evidence>
<reference evidence="3 4" key="1">
    <citation type="submission" date="2019-06" db="EMBL/GenBank/DDBJ databases">
        <title>Genome sequence of Litorilinea aerophila BAA-2444.</title>
        <authorList>
            <person name="Maclea K.S."/>
            <person name="Maurais E.G."/>
            <person name="Iannazzi L.C."/>
        </authorList>
    </citation>
    <scope>NUCLEOTIDE SEQUENCE [LARGE SCALE GENOMIC DNA]</scope>
    <source>
        <strain evidence="3 4">ATCC BAA-2444</strain>
    </source>
</reference>
<feature type="binding site" evidence="2">
    <location>
        <position position="100"/>
    </location>
    <ligand>
        <name>Fe cation</name>
        <dbReference type="ChEBI" id="CHEBI:24875"/>
    </ligand>
</feature>
<dbReference type="InterPro" id="IPR023635">
    <property type="entry name" value="Peptide_deformylase"/>
</dbReference>
<dbReference type="InParanoid" id="A0A540VNC8"/>
<dbReference type="Proteomes" id="UP000317371">
    <property type="component" value="Unassembled WGS sequence"/>
</dbReference>
<dbReference type="FunCoup" id="A0A540VNC8">
    <property type="interactions" value="429"/>
</dbReference>
<dbReference type="PRINTS" id="PR01576">
    <property type="entry name" value="PDEFORMYLASE"/>
</dbReference>
<sequence length="186" mass="20928">MAVRNIVHAGDPNDAVLYQRAARVRNFGPELHQLLDDMLETLRAAPGVGLAAPQIGVGLRVTVVEYPEDEEDPENTLRVYELINPEIIKARGSETAQEGCLSLPGLAADVERATYVLVRAQDRHGKEFRIKAYDWLARIFQHEIDHLHGILMTDRAQQIYRVQQNEAGEVEMVPIERSLAPRSTVR</sequence>
<dbReference type="OrthoDB" id="9784988at2"/>
<dbReference type="InterPro" id="IPR036821">
    <property type="entry name" value="Peptide_deformylase_sf"/>
</dbReference>
<keyword evidence="4" id="KW-1185">Reference proteome</keyword>
<comment type="cofactor">
    <cofactor evidence="2">
        <name>Fe(2+)</name>
        <dbReference type="ChEBI" id="CHEBI:29033"/>
    </cofactor>
    <text evidence="2">Binds 1 Fe(2+) ion.</text>
</comment>
<accession>A0A540VNC8</accession>
<protein>
    <recommendedName>
        <fullName evidence="2">Peptide deformylase</fullName>
        <shortName evidence="2">PDF</shortName>
        <ecNumber evidence="2">3.5.1.88</ecNumber>
    </recommendedName>
    <alternativeName>
        <fullName evidence="2">Polypeptide deformylase</fullName>
    </alternativeName>
</protein>
<dbReference type="NCBIfam" id="NF001159">
    <property type="entry name" value="PRK00150.1-3"/>
    <property type="match status" value="1"/>
</dbReference>
<dbReference type="NCBIfam" id="TIGR00079">
    <property type="entry name" value="pept_deformyl"/>
    <property type="match status" value="1"/>
</dbReference>
<dbReference type="Pfam" id="PF01327">
    <property type="entry name" value="Pep_deformylase"/>
    <property type="match status" value="1"/>
</dbReference>
<dbReference type="SUPFAM" id="SSF56420">
    <property type="entry name" value="Peptide deformylase"/>
    <property type="match status" value="1"/>
</dbReference>
<comment type="function">
    <text evidence="2">Removes the formyl group from the N-terminal Met of newly synthesized proteins. Requires at least a dipeptide for an efficient rate of reaction. N-terminal L-methionine is a prerequisite for activity but the enzyme has broad specificity at other positions.</text>
</comment>